<name>A0A2P6MH09_ALKUR</name>
<evidence type="ECO:0008006" key="3">
    <source>
        <dbReference type="Google" id="ProtNLM"/>
    </source>
</evidence>
<dbReference type="EMBL" id="PVNS01000007">
    <property type="protein sequence ID" value="PRO65575.1"/>
    <property type="molecule type" value="Genomic_DNA"/>
</dbReference>
<dbReference type="OrthoDB" id="32865at2"/>
<dbReference type="RefSeq" id="WP_105959044.1">
    <property type="nucleotide sequence ID" value="NZ_PVNS01000007.1"/>
</dbReference>
<evidence type="ECO:0000313" key="2">
    <source>
        <dbReference type="Proteomes" id="UP000243650"/>
    </source>
</evidence>
<evidence type="ECO:0000313" key="1">
    <source>
        <dbReference type="EMBL" id="PRO65575.1"/>
    </source>
</evidence>
<comment type="caution">
    <text evidence="1">The sequence shown here is derived from an EMBL/GenBank/DDBJ whole genome shotgun (WGS) entry which is preliminary data.</text>
</comment>
<protein>
    <recommendedName>
        <fullName evidence="3">Glutaredoxin family protein</fullName>
    </recommendedName>
</protein>
<dbReference type="SUPFAM" id="SSF52833">
    <property type="entry name" value="Thioredoxin-like"/>
    <property type="match status" value="1"/>
</dbReference>
<dbReference type="Proteomes" id="UP000243650">
    <property type="component" value="Unassembled WGS sequence"/>
</dbReference>
<accession>A0A2P6MH09</accession>
<dbReference type="Gene3D" id="3.40.30.10">
    <property type="entry name" value="Glutaredoxin"/>
    <property type="match status" value="1"/>
</dbReference>
<dbReference type="InterPro" id="IPR036249">
    <property type="entry name" value="Thioredoxin-like_sf"/>
</dbReference>
<dbReference type="Pfam" id="PF05768">
    <property type="entry name" value="Glrx-like"/>
    <property type="match status" value="1"/>
</dbReference>
<organism evidence="1 2">
    <name type="scientific">Alkalicoccus urumqiensis</name>
    <name type="common">Bacillus urumqiensis</name>
    <dbReference type="NCBI Taxonomy" id="1548213"/>
    <lineage>
        <taxon>Bacteria</taxon>
        <taxon>Bacillati</taxon>
        <taxon>Bacillota</taxon>
        <taxon>Bacilli</taxon>
        <taxon>Bacillales</taxon>
        <taxon>Bacillaceae</taxon>
        <taxon>Alkalicoccus</taxon>
    </lineage>
</organism>
<reference evidence="1 2" key="1">
    <citation type="submission" date="2018-03" db="EMBL/GenBank/DDBJ databases">
        <title>Bacillus urumqiensis sp. nov., a moderately haloalkaliphilic bacterium isolated from a salt lake.</title>
        <authorList>
            <person name="Zhao B."/>
            <person name="Liao Z."/>
        </authorList>
    </citation>
    <scope>NUCLEOTIDE SEQUENCE [LARGE SCALE GENOMIC DNA]</scope>
    <source>
        <strain evidence="1 2">BZ-SZ-XJ18</strain>
    </source>
</reference>
<sequence length="79" mass="9133">MHIYFYTKPDCTLCDEGQSRAEMAVEETGASMTVRSIEDREEWLERYHLSVPVVTDTEGNVLQEGMVFYGELLAQLKER</sequence>
<dbReference type="InterPro" id="IPR008554">
    <property type="entry name" value="Glutaredoxin-like"/>
</dbReference>
<keyword evidence="2" id="KW-1185">Reference proteome</keyword>
<proteinExistence type="predicted"/>
<gene>
    <name evidence="1" type="ORF">C6I21_08600</name>
</gene>
<dbReference type="AlphaFoldDB" id="A0A2P6MH09"/>